<dbReference type="PANTHER" id="PTHR43877">
    <property type="entry name" value="AMINOALKYLPHOSPHONATE N-ACETYLTRANSFERASE-RELATED-RELATED"/>
    <property type="match status" value="1"/>
</dbReference>
<name>A0ABT7H4F8_9ACTN</name>
<dbReference type="Gene3D" id="3.40.630.30">
    <property type="match status" value="1"/>
</dbReference>
<evidence type="ECO:0000256" key="2">
    <source>
        <dbReference type="ARBA" id="ARBA00023315"/>
    </source>
</evidence>
<reference evidence="4 5" key="1">
    <citation type="submission" date="2023-05" db="EMBL/GenBank/DDBJ databases">
        <title>Sequencing and Assembly of Streptomyces sp. NP73.</title>
        <authorList>
            <person name="Konwar A.N."/>
            <person name="Saikia K."/>
            <person name="Thakur D."/>
        </authorList>
    </citation>
    <scope>NUCLEOTIDE SEQUENCE [LARGE SCALE GENOMIC DNA]</scope>
    <source>
        <strain evidence="4 5">NP73</strain>
    </source>
</reference>
<accession>A0ABT7H4F8</accession>
<evidence type="ECO:0000313" key="4">
    <source>
        <dbReference type="EMBL" id="MDK9500488.1"/>
    </source>
</evidence>
<organism evidence="4 5">
    <name type="scientific">Streptomyces katrae</name>
    <dbReference type="NCBI Taxonomy" id="68223"/>
    <lineage>
        <taxon>Bacteria</taxon>
        <taxon>Bacillati</taxon>
        <taxon>Actinomycetota</taxon>
        <taxon>Actinomycetes</taxon>
        <taxon>Kitasatosporales</taxon>
        <taxon>Streptomycetaceae</taxon>
        <taxon>Streptomyces</taxon>
    </lineage>
</organism>
<dbReference type="PROSITE" id="PS51186">
    <property type="entry name" value="GNAT"/>
    <property type="match status" value="1"/>
</dbReference>
<gene>
    <name evidence="4" type="ORF">QEZ40_006310</name>
</gene>
<evidence type="ECO:0000259" key="3">
    <source>
        <dbReference type="PROSITE" id="PS51186"/>
    </source>
</evidence>
<dbReference type="EC" id="2.3.1.-" evidence="4"/>
<protein>
    <submittedName>
        <fullName evidence="4">GNAT family N-acetyltransferase</fullName>
        <ecNumber evidence="4">2.3.1.-</ecNumber>
    </submittedName>
</protein>
<dbReference type="Pfam" id="PF13673">
    <property type="entry name" value="Acetyltransf_10"/>
    <property type="match status" value="1"/>
</dbReference>
<proteinExistence type="predicted"/>
<dbReference type="InterPro" id="IPR050832">
    <property type="entry name" value="Bact_Acetyltransf"/>
</dbReference>
<dbReference type="RefSeq" id="WP_285346104.1">
    <property type="nucleotide sequence ID" value="NZ_JASITI010000064.1"/>
</dbReference>
<feature type="domain" description="N-acetyltransferase" evidence="3">
    <location>
        <begin position="4"/>
        <end position="145"/>
    </location>
</feature>
<comment type="caution">
    <text evidence="4">The sequence shown here is derived from an EMBL/GenBank/DDBJ whole genome shotgun (WGS) entry which is preliminary data.</text>
</comment>
<keyword evidence="5" id="KW-1185">Reference proteome</keyword>
<dbReference type="Proteomes" id="UP001223390">
    <property type="component" value="Unassembled WGS sequence"/>
</dbReference>
<dbReference type="CDD" id="cd04301">
    <property type="entry name" value="NAT_SF"/>
    <property type="match status" value="1"/>
</dbReference>
<evidence type="ECO:0000256" key="1">
    <source>
        <dbReference type="ARBA" id="ARBA00022679"/>
    </source>
</evidence>
<dbReference type="GO" id="GO:0016746">
    <property type="term" value="F:acyltransferase activity"/>
    <property type="evidence" value="ECO:0007669"/>
    <property type="project" value="UniProtKB-KW"/>
</dbReference>
<keyword evidence="2 4" id="KW-0012">Acyltransferase</keyword>
<keyword evidence="1 4" id="KW-0808">Transferase</keyword>
<dbReference type="EMBL" id="JASITI010000064">
    <property type="protein sequence ID" value="MDK9500488.1"/>
    <property type="molecule type" value="Genomic_DNA"/>
</dbReference>
<dbReference type="SUPFAM" id="SSF55729">
    <property type="entry name" value="Acyl-CoA N-acyltransferases (Nat)"/>
    <property type="match status" value="1"/>
</dbReference>
<sequence>MQSITIRRAAAQDAERLTSLIHQSGAYRGRYASIISGYRLTPAYVARHRVFAAVDTTGRTVGFYSLVLDPPELDLAFVADEAQGLGVGRLLIGHMIGQAAEAGLAGVRVVSHPPAERFYRRMGAERVGTVAPIPPKVLWERPELRFTVPREAPTATTATTAPTAP</sequence>
<dbReference type="InterPro" id="IPR000182">
    <property type="entry name" value="GNAT_dom"/>
</dbReference>
<dbReference type="InterPro" id="IPR016181">
    <property type="entry name" value="Acyl_CoA_acyltransferase"/>
</dbReference>
<evidence type="ECO:0000313" key="5">
    <source>
        <dbReference type="Proteomes" id="UP001223390"/>
    </source>
</evidence>